<sequence length="155" mass="18182">MKLYGSTTSPFVRRLRLLLVQSDYQFVPFNIFGNDRDTIKKTNPTLKVPIFEDVIDGRTQQIFDSGNVFRYLYQKFEIQPLSVKEQNDLSVIDACCDSLVNMMILTRSGVEVNKDKLYFNIQRERQLSSFEYLEDQIAQGSFQIGATQVLRYWQR</sequence>
<evidence type="ECO:0000259" key="1">
    <source>
        <dbReference type="PROSITE" id="PS50404"/>
    </source>
</evidence>
<dbReference type="Gene3D" id="1.20.1050.10">
    <property type="match status" value="1"/>
</dbReference>
<dbReference type="SUPFAM" id="SSF52833">
    <property type="entry name" value="Thioredoxin-like"/>
    <property type="match status" value="1"/>
</dbReference>
<organism evidence="2 3">
    <name type="scientific">Psychrosphaera algicola</name>
    <dbReference type="NCBI Taxonomy" id="3023714"/>
    <lineage>
        <taxon>Bacteria</taxon>
        <taxon>Pseudomonadati</taxon>
        <taxon>Pseudomonadota</taxon>
        <taxon>Gammaproteobacteria</taxon>
        <taxon>Alteromonadales</taxon>
        <taxon>Pseudoalteromonadaceae</taxon>
        <taxon>Psychrosphaera</taxon>
    </lineage>
</organism>
<accession>A0ABT5F912</accession>
<dbReference type="InterPro" id="IPR004045">
    <property type="entry name" value="Glutathione_S-Trfase_N"/>
</dbReference>
<gene>
    <name evidence="2" type="ORF">PN838_03215</name>
</gene>
<dbReference type="RefSeq" id="WP_272179752.1">
    <property type="nucleotide sequence ID" value="NZ_JAQOMS010000002.1"/>
</dbReference>
<dbReference type="CDD" id="cd00570">
    <property type="entry name" value="GST_N_family"/>
    <property type="match status" value="1"/>
</dbReference>
<dbReference type="EMBL" id="JAQOMS010000002">
    <property type="protein sequence ID" value="MDC2888014.1"/>
    <property type="molecule type" value="Genomic_DNA"/>
</dbReference>
<dbReference type="Proteomes" id="UP001528411">
    <property type="component" value="Unassembled WGS sequence"/>
</dbReference>
<evidence type="ECO:0000313" key="2">
    <source>
        <dbReference type="EMBL" id="MDC2888014.1"/>
    </source>
</evidence>
<protein>
    <submittedName>
        <fullName evidence="2">Glutathione S-transferase</fullName>
    </submittedName>
</protein>
<proteinExistence type="predicted"/>
<dbReference type="Gene3D" id="3.40.30.10">
    <property type="entry name" value="Glutaredoxin"/>
    <property type="match status" value="1"/>
</dbReference>
<feature type="domain" description="GST N-terminal" evidence="1">
    <location>
        <begin position="1"/>
        <end position="80"/>
    </location>
</feature>
<comment type="caution">
    <text evidence="2">The sequence shown here is derived from an EMBL/GenBank/DDBJ whole genome shotgun (WGS) entry which is preliminary data.</text>
</comment>
<reference evidence="2 3" key="1">
    <citation type="submission" date="2023-01" db="EMBL/GenBank/DDBJ databases">
        <title>Psychrosphaera sp. nov., isolated from marine algae.</title>
        <authorList>
            <person name="Bayburt H."/>
            <person name="Choi B.J."/>
            <person name="Kim J.M."/>
            <person name="Choi D.G."/>
            <person name="Jeon C.O."/>
        </authorList>
    </citation>
    <scope>NUCLEOTIDE SEQUENCE [LARGE SCALE GENOMIC DNA]</scope>
    <source>
        <strain evidence="2 3">G1-22</strain>
    </source>
</reference>
<keyword evidence="3" id="KW-1185">Reference proteome</keyword>
<evidence type="ECO:0000313" key="3">
    <source>
        <dbReference type="Proteomes" id="UP001528411"/>
    </source>
</evidence>
<name>A0ABT5F912_9GAMM</name>
<dbReference type="Pfam" id="PF13417">
    <property type="entry name" value="GST_N_3"/>
    <property type="match status" value="1"/>
</dbReference>
<dbReference type="InterPro" id="IPR036249">
    <property type="entry name" value="Thioredoxin-like_sf"/>
</dbReference>
<dbReference type="PROSITE" id="PS50404">
    <property type="entry name" value="GST_NTER"/>
    <property type="match status" value="1"/>
</dbReference>